<dbReference type="EMBL" id="LAZR01032775">
    <property type="protein sequence ID" value="KKL49948.1"/>
    <property type="molecule type" value="Genomic_DNA"/>
</dbReference>
<reference evidence="1" key="1">
    <citation type="journal article" date="2015" name="Nature">
        <title>Complex archaea that bridge the gap between prokaryotes and eukaryotes.</title>
        <authorList>
            <person name="Spang A."/>
            <person name="Saw J.H."/>
            <person name="Jorgensen S.L."/>
            <person name="Zaremba-Niedzwiedzka K."/>
            <person name="Martijn J."/>
            <person name="Lind A.E."/>
            <person name="van Eijk R."/>
            <person name="Schleper C."/>
            <person name="Guy L."/>
            <person name="Ettema T.J."/>
        </authorList>
    </citation>
    <scope>NUCLEOTIDE SEQUENCE</scope>
</reference>
<gene>
    <name evidence="1" type="ORF">LCGC14_2310370</name>
</gene>
<evidence type="ECO:0000313" key="1">
    <source>
        <dbReference type="EMBL" id="KKL49948.1"/>
    </source>
</evidence>
<sequence>MKMTAILLLEEYQKHLDELKKSEPTPEQISILNMSCTVLFLGVIAVQLEKIREYVEK</sequence>
<organism evidence="1">
    <name type="scientific">marine sediment metagenome</name>
    <dbReference type="NCBI Taxonomy" id="412755"/>
    <lineage>
        <taxon>unclassified sequences</taxon>
        <taxon>metagenomes</taxon>
        <taxon>ecological metagenomes</taxon>
    </lineage>
</organism>
<accession>A0A0F9CKU0</accession>
<proteinExistence type="predicted"/>
<protein>
    <recommendedName>
        <fullName evidence="2">Phage protein</fullName>
    </recommendedName>
</protein>
<name>A0A0F9CKU0_9ZZZZ</name>
<evidence type="ECO:0008006" key="2">
    <source>
        <dbReference type="Google" id="ProtNLM"/>
    </source>
</evidence>
<dbReference type="AlphaFoldDB" id="A0A0F9CKU0"/>
<comment type="caution">
    <text evidence="1">The sequence shown here is derived from an EMBL/GenBank/DDBJ whole genome shotgun (WGS) entry which is preliminary data.</text>
</comment>